<dbReference type="EMBL" id="JAAARO010000012">
    <property type="protein sequence ID" value="KAF5739377.1"/>
    <property type="molecule type" value="Genomic_DNA"/>
</dbReference>
<evidence type="ECO:0000256" key="1">
    <source>
        <dbReference type="SAM" id="MobiDB-lite"/>
    </source>
</evidence>
<dbReference type="AlphaFoldDB" id="A0A7J7CZ67"/>
<evidence type="ECO:0000313" key="2">
    <source>
        <dbReference type="EMBL" id="KAF5739377.1"/>
    </source>
</evidence>
<feature type="compositionally biased region" description="Low complexity" evidence="1">
    <location>
        <begin position="26"/>
        <end position="40"/>
    </location>
</feature>
<protein>
    <submittedName>
        <fullName evidence="2">Isoflavone reductase family protein</fullName>
    </submittedName>
</protein>
<feature type="region of interest" description="Disordered" evidence="1">
    <location>
        <begin position="1"/>
        <end position="214"/>
    </location>
</feature>
<dbReference type="InParanoid" id="A0A7J7CZ67"/>
<feature type="compositionally biased region" description="Pro residues" evidence="1">
    <location>
        <begin position="1"/>
        <end position="10"/>
    </location>
</feature>
<organism evidence="2 3">
    <name type="scientific">Tripterygium wilfordii</name>
    <name type="common">Thunder God vine</name>
    <dbReference type="NCBI Taxonomy" id="458696"/>
    <lineage>
        <taxon>Eukaryota</taxon>
        <taxon>Viridiplantae</taxon>
        <taxon>Streptophyta</taxon>
        <taxon>Embryophyta</taxon>
        <taxon>Tracheophyta</taxon>
        <taxon>Spermatophyta</taxon>
        <taxon>Magnoliopsida</taxon>
        <taxon>eudicotyledons</taxon>
        <taxon>Gunneridae</taxon>
        <taxon>Pentapetalae</taxon>
        <taxon>rosids</taxon>
        <taxon>fabids</taxon>
        <taxon>Celastrales</taxon>
        <taxon>Celastraceae</taxon>
        <taxon>Tripterygium</taxon>
    </lineage>
</organism>
<feature type="compositionally biased region" description="Basic residues" evidence="1">
    <location>
        <begin position="258"/>
        <end position="271"/>
    </location>
</feature>
<evidence type="ECO:0000313" key="3">
    <source>
        <dbReference type="Proteomes" id="UP000593562"/>
    </source>
</evidence>
<feature type="compositionally biased region" description="Polar residues" evidence="1">
    <location>
        <begin position="192"/>
        <end position="205"/>
    </location>
</feature>
<accession>A0A7J7CZ67</accession>
<name>A0A7J7CZ67_TRIWF</name>
<feature type="compositionally biased region" description="Basic and acidic residues" evidence="1">
    <location>
        <begin position="74"/>
        <end position="85"/>
    </location>
</feature>
<reference evidence="2 3" key="1">
    <citation type="journal article" date="2020" name="Nat. Commun.">
        <title>Genome of Tripterygium wilfordii and identification of cytochrome P450 involved in triptolide biosynthesis.</title>
        <authorList>
            <person name="Tu L."/>
            <person name="Su P."/>
            <person name="Zhang Z."/>
            <person name="Gao L."/>
            <person name="Wang J."/>
            <person name="Hu T."/>
            <person name="Zhou J."/>
            <person name="Zhang Y."/>
            <person name="Zhao Y."/>
            <person name="Liu Y."/>
            <person name="Song Y."/>
            <person name="Tong Y."/>
            <person name="Lu Y."/>
            <person name="Yang J."/>
            <person name="Xu C."/>
            <person name="Jia M."/>
            <person name="Peters R.J."/>
            <person name="Huang L."/>
            <person name="Gao W."/>
        </authorList>
    </citation>
    <scope>NUCLEOTIDE SEQUENCE [LARGE SCALE GENOMIC DNA]</scope>
    <source>
        <strain evidence="3">cv. XIE 37</strain>
        <tissue evidence="2">Leaf</tissue>
    </source>
</reference>
<keyword evidence="3" id="KW-1185">Reference proteome</keyword>
<dbReference type="PANTHER" id="PTHR33472">
    <property type="entry name" value="OS01G0106600 PROTEIN"/>
    <property type="match status" value="1"/>
</dbReference>
<feature type="region of interest" description="Disordered" evidence="1">
    <location>
        <begin position="386"/>
        <end position="405"/>
    </location>
</feature>
<dbReference type="PANTHER" id="PTHR33472:SF24">
    <property type="entry name" value="VEGETATIVE CELL WALL PROTEIN GP1-LIKE"/>
    <property type="match status" value="1"/>
</dbReference>
<feature type="compositionally biased region" description="Polar residues" evidence="1">
    <location>
        <begin position="104"/>
        <end position="121"/>
    </location>
</feature>
<feature type="compositionally biased region" description="Basic and acidic residues" evidence="1">
    <location>
        <begin position="143"/>
        <end position="163"/>
    </location>
</feature>
<comment type="caution">
    <text evidence="2">The sequence shown here is derived from an EMBL/GenBank/DDBJ whole genome shotgun (WGS) entry which is preliminary data.</text>
</comment>
<gene>
    <name evidence="2" type="ORF">HS088_TW12G00582</name>
</gene>
<feature type="region of interest" description="Disordered" evidence="1">
    <location>
        <begin position="251"/>
        <end position="303"/>
    </location>
</feature>
<sequence>MASQPSPPKFPSSLQLQRVDRAFSQPISPSRTTTPGGPTRAVPQQLSPSKKLESTTQDIPQPQPISTELPPSASKEEPKPKDPEPKTPPASEPPSKHQIDSPVETISQQGVKAAQATQAPSPGSLIAPNSGAAPQQQAIAPTKAEEKLKDTDERKKAREESHEKKKTITTSPLDGKVIKTVDTTQPKDKSAYSKSLQKNSLSNGEQAPLQKEIKEDISKFVQKLTTEQSKQPMDEKPISVMTLAGENKGASMHLGSQAKKRGGSLHIHRGYKTNPEDSPDATTDGEGRGRSKGKHKDPKTKEEMATKAYVNSNTQGVNNSIMFGSSVNERNPGVQLAFSHNFAEPSRYSSKPEPLETSKAEFNITPAEKLTYAPTVRRRCLRGLFMESSDSEPDNPDKPRRHGCRYNCSAKKKDEEIAIL</sequence>
<dbReference type="Proteomes" id="UP000593562">
    <property type="component" value="Unassembled WGS sequence"/>
</dbReference>
<feature type="compositionally biased region" description="Polar residues" evidence="1">
    <location>
        <begin position="42"/>
        <end position="66"/>
    </location>
</feature>
<proteinExistence type="predicted"/>